<comment type="similarity">
    <text evidence="2">Belongs to the ABC transporter superfamily. ABCC family. Conjugate transporter (TC 3.A.1.208) subfamily.</text>
</comment>
<dbReference type="OMA" id="GYECENL"/>
<evidence type="ECO:0000313" key="10">
    <source>
        <dbReference type="Proteomes" id="UP000001593"/>
    </source>
</evidence>
<dbReference type="GO" id="GO:0016020">
    <property type="term" value="C:membrane"/>
    <property type="evidence" value="ECO:0007669"/>
    <property type="project" value="UniProtKB-SubCell"/>
</dbReference>
<keyword evidence="10" id="KW-1185">Reference proteome</keyword>
<reference evidence="9 10" key="1">
    <citation type="journal article" date="2007" name="Science">
        <title>Sea anemone genome reveals ancestral eumetazoan gene repertoire and genomic organization.</title>
        <authorList>
            <person name="Putnam N.H."/>
            <person name="Srivastava M."/>
            <person name="Hellsten U."/>
            <person name="Dirks B."/>
            <person name="Chapman J."/>
            <person name="Salamov A."/>
            <person name="Terry A."/>
            <person name="Shapiro H."/>
            <person name="Lindquist E."/>
            <person name="Kapitonov V.V."/>
            <person name="Jurka J."/>
            <person name="Genikhovich G."/>
            <person name="Grigoriev I.V."/>
            <person name="Lucas S.M."/>
            <person name="Steele R.E."/>
            <person name="Finnerty J.R."/>
            <person name="Technau U."/>
            <person name="Martindale M.Q."/>
            <person name="Rokhsar D.S."/>
        </authorList>
    </citation>
    <scope>NUCLEOTIDE SEQUENCE [LARGE SCALE GENOMIC DNA]</scope>
    <source>
        <strain evidence="10">CH2 X CH6</strain>
    </source>
</reference>
<evidence type="ECO:0000256" key="7">
    <source>
        <dbReference type="ARBA" id="ARBA00023136"/>
    </source>
</evidence>
<evidence type="ECO:0000256" key="8">
    <source>
        <dbReference type="SAM" id="Phobius"/>
    </source>
</evidence>
<dbReference type="eggNOG" id="KOG0054">
    <property type="taxonomic scope" value="Eukaryota"/>
</dbReference>
<dbReference type="AlphaFoldDB" id="A7TCG9"/>
<name>A7TCG9_NEMVE</name>
<evidence type="ECO:0000256" key="5">
    <source>
        <dbReference type="ARBA" id="ARBA00022840"/>
    </source>
</evidence>
<evidence type="ECO:0000313" key="9">
    <source>
        <dbReference type="EMBL" id="EDO26258.1"/>
    </source>
</evidence>
<dbReference type="PANTHER" id="PTHR24223:SF456">
    <property type="entry name" value="MULTIDRUG RESISTANCE-ASSOCIATED PROTEIN LETHAL(2)03659"/>
    <property type="match status" value="1"/>
</dbReference>
<keyword evidence="7 8" id="KW-0472">Membrane</keyword>
<evidence type="ECO:0008006" key="11">
    <source>
        <dbReference type="Google" id="ProtNLM"/>
    </source>
</evidence>
<keyword evidence="5" id="KW-0067">ATP-binding</keyword>
<dbReference type="HOGENOM" id="CLU_116010_0_0_1"/>
<dbReference type="PhylomeDB" id="A7TCG9"/>
<dbReference type="Gene3D" id="1.20.1560.10">
    <property type="entry name" value="ABC transporter type 1, transmembrane domain"/>
    <property type="match status" value="1"/>
</dbReference>
<protein>
    <recommendedName>
        <fullName evidence="11">ABC transmembrane type-1 domain-containing protein</fullName>
    </recommendedName>
</protein>
<gene>
    <name evidence="9" type="ORF">NEMVEDRAFT_v1g225233</name>
</gene>
<dbReference type="InterPro" id="IPR036640">
    <property type="entry name" value="ABC1_TM_sf"/>
</dbReference>
<keyword evidence="4" id="KW-0547">Nucleotide-binding</keyword>
<evidence type="ECO:0000256" key="1">
    <source>
        <dbReference type="ARBA" id="ARBA00004141"/>
    </source>
</evidence>
<sequence>MGPLHYSNGLVSRLTFSWLNPLIALNKRRPVEASDLPCFDNHGYECENLTEKLDSEWHREKANAERNARKPSMWKALFLMFSFQEYATLCTLMLTYSVTKTAIPYMLYCVLKELSEPSPQTNAALLLGAILCLYAGIESTCQTYIKYRAFLFAMRVRTALCGVIFKKVGVWGRVMATGYFNSPGNGSKKNVDISILNEKFFWRMR</sequence>
<evidence type="ECO:0000256" key="3">
    <source>
        <dbReference type="ARBA" id="ARBA00022692"/>
    </source>
</evidence>
<feature type="transmembrane region" description="Helical" evidence="8">
    <location>
        <begin position="76"/>
        <end position="98"/>
    </location>
</feature>
<comment type="subcellular location">
    <subcellularLocation>
        <location evidence="1">Membrane</location>
        <topology evidence="1">Multi-pass membrane protein</topology>
    </subcellularLocation>
</comment>
<dbReference type="InParanoid" id="A7TCG9"/>
<dbReference type="InterPro" id="IPR050173">
    <property type="entry name" value="ABC_transporter_C-like"/>
</dbReference>
<dbReference type="EMBL" id="DS476346">
    <property type="protein sequence ID" value="EDO26258.1"/>
    <property type="molecule type" value="Genomic_DNA"/>
</dbReference>
<organism evidence="9 10">
    <name type="scientific">Nematostella vectensis</name>
    <name type="common">Starlet sea anemone</name>
    <dbReference type="NCBI Taxonomy" id="45351"/>
    <lineage>
        <taxon>Eukaryota</taxon>
        <taxon>Metazoa</taxon>
        <taxon>Cnidaria</taxon>
        <taxon>Anthozoa</taxon>
        <taxon>Hexacorallia</taxon>
        <taxon>Actiniaria</taxon>
        <taxon>Edwardsiidae</taxon>
        <taxon>Nematostella</taxon>
    </lineage>
</organism>
<feature type="transmembrane region" description="Helical" evidence="8">
    <location>
        <begin position="123"/>
        <end position="145"/>
    </location>
</feature>
<dbReference type="GO" id="GO:0005524">
    <property type="term" value="F:ATP binding"/>
    <property type="evidence" value="ECO:0007669"/>
    <property type="project" value="UniProtKB-KW"/>
</dbReference>
<evidence type="ECO:0000256" key="6">
    <source>
        <dbReference type="ARBA" id="ARBA00022989"/>
    </source>
</evidence>
<evidence type="ECO:0000256" key="2">
    <source>
        <dbReference type="ARBA" id="ARBA00009726"/>
    </source>
</evidence>
<keyword evidence="3 8" id="KW-0812">Transmembrane</keyword>
<accession>A7TCG9</accession>
<proteinExistence type="inferred from homology"/>
<dbReference type="PANTHER" id="PTHR24223">
    <property type="entry name" value="ATP-BINDING CASSETTE SUB-FAMILY C"/>
    <property type="match status" value="1"/>
</dbReference>
<evidence type="ECO:0000256" key="4">
    <source>
        <dbReference type="ARBA" id="ARBA00022741"/>
    </source>
</evidence>
<dbReference type="Proteomes" id="UP000001593">
    <property type="component" value="Unassembled WGS sequence"/>
</dbReference>
<keyword evidence="6 8" id="KW-1133">Transmembrane helix</keyword>